<organism evidence="1 2">
    <name type="scientific">Buddleja alternifolia</name>
    <dbReference type="NCBI Taxonomy" id="168488"/>
    <lineage>
        <taxon>Eukaryota</taxon>
        <taxon>Viridiplantae</taxon>
        <taxon>Streptophyta</taxon>
        <taxon>Embryophyta</taxon>
        <taxon>Tracheophyta</taxon>
        <taxon>Spermatophyta</taxon>
        <taxon>Magnoliopsida</taxon>
        <taxon>eudicotyledons</taxon>
        <taxon>Gunneridae</taxon>
        <taxon>Pentapetalae</taxon>
        <taxon>asterids</taxon>
        <taxon>lamiids</taxon>
        <taxon>Lamiales</taxon>
        <taxon>Scrophulariaceae</taxon>
        <taxon>Buddlejeae</taxon>
        <taxon>Buddleja</taxon>
    </lineage>
</organism>
<keyword evidence="2" id="KW-1185">Reference proteome</keyword>
<comment type="caution">
    <text evidence="1">The sequence shown here is derived from an EMBL/GenBank/DDBJ whole genome shotgun (WGS) entry which is preliminary data.</text>
</comment>
<dbReference type="EMBL" id="WHWC01000004">
    <property type="protein sequence ID" value="KAG8383976.1"/>
    <property type="molecule type" value="Genomic_DNA"/>
</dbReference>
<name>A0AAV6XLY3_9LAMI</name>
<proteinExistence type="predicted"/>
<evidence type="ECO:0000313" key="2">
    <source>
        <dbReference type="Proteomes" id="UP000826271"/>
    </source>
</evidence>
<evidence type="ECO:0000313" key="1">
    <source>
        <dbReference type="EMBL" id="KAG8383976.1"/>
    </source>
</evidence>
<reference evidence="1" key="1">
    <citation type="submission" date="2019-10" db="EMBL/GenBank/DDBJ databases">
        <authorList>
            <person name="Zhang R."/>
            <person name="Pan Y."/>
            <person name="Wang J."/>
            <person name="Ma R."/>
            <person name="Yu S."/>
        </authorList>
    </citation>
    <scope>NUCLEOTIDE SEQUENCE</scope>
    <source>
        <strain evidence="1">LA-IB0</strain>
        <tissue evidence="1">Leaf</tissue>
    </source>
</reference>
<evidence type="ECO:0008006" key="3">
    <source>
        <dbReference type="Google" id="ProtNLM"/>
    </source>
</evidence>
<dbReference type="AlphaFoldDB" id="A0AAV6XLY3"/>
<dbReference type="Proteomes" id="UP000826271">
    <property type="component" value="Unassembled WGS sequence"/>
</dbReference>
<accession>A0AAV6XLY3</accession>
<protein>
    <recommendedName>
        <fullName evidence="3">LAGLIDADG homing endonuclease</fullName>
    </recommendedName>
</protein>
<gene>
    <name evidence="1" type="ORF">BUALT_Bualt04G0069800</name>
</gene>
<sequence>MAEPDPSRPLSFAGVVAAGMKLQNPGPISKSFEKAALGTKSTSKGRRAVFFSPVEVNQLAHSLRFALIGKFPHGTSSMLRLRKCFDRLGLKGSCTLGALDAVNVLIKLTTEEDF</sequence>